<evidence type="ECO:0000313" key="1">
    <source>
        <dbReference type="EMBL" id="QEM13456.1"/>
    </source>
</evidence>
<dbReference type="RefSeq" id="WP_112574827.1">
    <property type="nucleotide sequence ID" value="NZ_CP043450.1"/>
</dbReference>
<organism evidence="1 2">
    <name type="scientific">Mucilaginibacter rubeus</name>
    <dbReference type="NCBI Taxonomy" id="2027860"/>
    <lineage>
        <taxon>Bacteria</taxon>
        <taxon>Pseudomonadati</taxon>
        <taxon>Bacteroidota</taxon>
        <taxon>Sphingobacteriia</taxon>
        <taxon>Sphingobacteriales</taxon>
        <taxon>Sphingobacteriaceae</taxon>
        <taxon>Mucilaginibacter</taxon>
    </lineage>
</organism>
<dbReference type="EMBL" id="CP043450">
    <property type="protein sequence ID" value="QEM13456.1"/>
    <property type="molecule type" value="Genomic_DNA"/>
</dbReference>
<proteinExistence type="predicted"/>
<dbReference type="Proteomes" id="UP000251402">
    <property type="component" value="Chromosome"/>
</dbReference>
<accession>A0A5C1I6N0</accession>
<dbReference type="KEGG" id="mrub:DEO27_026750"/>
<sequence>MKTKYLLSFKGVEGSVEFTYNETGLLVEYVCSAELSTEQLVFMLKRIPLLVEQVKEMPGIHPSFTVVELTQDLSFKIFWEAYGQKIHPHRCEPLWNRLKDSDKIAALNAMPSYFRYLTRTGVAKVNPENYIKKQYWKTDWRTAA</sequence>
<evidence type="ECO:0000313" key="2">
    <source>
        <dbReference type="Proteomes" id="UP000251402"/>
    </source>
</evidence>
<protein>
    <submittedName>
        <fullName evidence="1">Uncharacterized protein</fullName>
    </submittedName>
</protein>
<reference evidence="1" key="1">
    <citation type="submission" date="2019-08" db="EMBL/GenBank/DDBJ databases">
        <title>Comparative genome analysis confer to the adaptation heavy metal polluted environment.</title>
        <authorList>
            <person name="Li Y."/>
        </authorList>
    </citation>
    <scope>NUCLEOTIDE SEQUENCE [LARGE SCALE GENOMIC DNA]</scope>
    <source>
        <strain evidence="1">P1</strain>
    </source>
</reference>
<dbReference type="OrthoDB" id="1132132at2"/>
<gene>
    <name evidence="1" type="ORF">DEO27_026750</name>
</gene>
<name>A0A5C1I6N0_9SPHI</name>
<dbReference type="AlphaFoldDB" id="A0A5C1I6N0"/>
<keyword evidence="2" id="KW-1185">Reference proteome</keyword>